<organism evidence="2 3">
    <name type="scientific">Synoicihabitans lomoniglobus</name>
    <dbReference type="NCBI Taxonomy" id="2909285"/>
    <lineage>
        <taxon>Bacteria</taxon>
        <taxon>Pseudomonadati</taxon>
        <taxon>Verrucomicrobiota</taxon>
        <taxon>Opitutia</taxon>
        <taxon>Opitutales</taxon>
        <taxon>Opitutaceae</taxon>
        <taxon>Synoicihabitans</taxon>
    </lineage>
</organism>
<feature type="domain" description="Sialidase" evidence="1">
    <location>
        <begin position="79"/>
        <end position="257"/>
    </location>
</feature>
<accession>A0AAF0A0G6</accession>
<name>A0AAF0A0G6_9BACT</name>
<dbReference type="InterPro" id="IPR042230">
    <property type="entry name" value="CusF_sf"/>
</dbReference>
<evidence type="ECO:0000313" key="2">
    <source>
        <dbReference type="EMBL" id="WED64978.1"/>
    </source>
</evidence>
<dbReference type="Gene3D" id="2.40.50.320">
    <property type="entry name" value="Copper binding periplasmic protein CusF"/>
    <property type="match status" value="1"/>
</dbReference>
<evidence type="ECO:0000313" key="3">
    <source>
        <dbReference type="Proteomes" id="UP001218638"/>
    </source>
</evidence>
<dbReference type="InterPro" id="IPR021647">
    <property type="entry name" value="CusF_Ec"/>
</dbReference>
<dbReference type="EMBL" id="CP119075">
    <property type="protein sequence ID" value="WED64978.1"/>
    <property type="molecule type" value="Genomic_DNA"/>
</dbReference>
<dbReference type="CDD" id="cd15482">
    <property type="entry name" value="Sialidase_non-viral"/>
    <property type="match status" value="1"/>
</dbReference>
<dbReference type="RefSeq" id="WP_330932145.1">
    <property type="nucleotide sequence ID" value="NZ_CP119075.1"/>
</dbReference>
<dbReference type="InterPro" id="IPR011040">
    <property type="entry name" value="Sialidase"/>
</dbReference>
<proteinExistence type="predicted"/>
<dbReference type="Pfam" id="PF13088">
    <property type="entry name" value="BNR_2"/>
    <property type="match status" value="1"/>
</dbReference>
<evidence type="ECO:0000259" key="1">
    <source>
        <dbReference type="Pfam" id="PF13088"/>
    </source>
</evidence>
<dbReference type="Proteomes" id="UP001218638">
    <property type="component" value="Chromosome"/>
</dbReference>
<dbReference type="SUPFAM" id="SSF50939">
    <property type="entry name" value="Sialidases"/>
    <property type="match status" value="1"/>
</dbReference>
<dbReference type="KEGG" id="slom:PXH66_21735"/>
<dbReference type="AlphaFoldDB" id="A0AAF0A0G6"/>
<dbReference type="Gene3D" id="2.120.10.10">
    <property type="match status" value="1"/>
</dbReference>
<keyword evidence="3" id="KW-1185">Reference proteome</keyword>
<reference evidence="2" key="1">
    <citation type="submission" date="2023-03" db="EMBL/GenBank/DDBJ databases">
        <title>Lomoglobus Profundus gen. nov., sp. nov., a novel member of the phylum Verrucomicrobia, isolated from deep-marine sediment of South China Sea.</title>
        <authorList>
            <person name="Ahmad T."/>
            <person name="Ishaq S.E."/>
            <person name="Wang F."/>
        </authorList>
    </citation>
    <scope>NUCLEOTIDE SEQUENCE</scope>
    <source>
        <strain evidence="2">LMO-M01</strain>
    </source>
</reference>
<gene>
    <name evidence="2" type="ORF">PXH66_21735</name>
</gene>
<sequence length="534" mass="57784">MKHITSSIQRSSRLLRSPLRMSCKPVHCAAMYLRRLPHLGLLLALAAAAVPGQTVTFEERNLAAGSGSATPQFASAYDGSLYVSWTESAANHAATLLISRFDRGNDAWLPPVQIATGTNWFVNWADTPTIAAGLRGKVAAVWSVNNPDDDHGYHAVYATSEDHGQTWSAPAPLSTESHATEFVEVAPLINGQWLAIWLDGRDRAGHHGAGNMQLRSRLLGSDEPDTLIDARVCDCCSISALVLPNGAVLAAYRDRSDDEIRDIAYARYSRGEWTTTTAPATDGWHIAGCPVNGPKLSRRGAHVAVSWFTGEGDDPRVMTARSNNIGNSWNFVSRVDDPSASATRGAVSSAVTRDGSQWTTWVETNGSIALRRVNRDNELGPIHHLPNHAAAGGRAGGVPRMTLLDNRSDAPARLIIARTVPGSGDTPGRVTTHIASIAPDTDATLDDCGCGPSEAETRGHALRGRIEGIMADRNALLVAHEEIPGVMRAMTMMFQVDPRVIPLVKAEQNITARMERREDGKWWLFNIRLLNTVK</sequence>
<protein>
    <submittedName>
        <fullName evidence="2">Copper-binding protein</fullName>
    </submittedName>
</protein>
<dbReference type="Pfam" id="PF11604">
    <property type="entry name" value="CusF_Ec"/>
    <property type="match status" value="1"/>
</dbReference>
<dbReference type="InterPro" id="IPR036278">
    <property type="entry name" value="Sialidase_sf"/>
</dbReference>